<proteinExistence type="predicted"/>
<feature type="compositionally biased region" description="Polar residues" evidence="1">
    <location>
        <begin position="96"/>
        <end position="114"/>
    </location>
</feature>
<feature type="compositionally biased region" description="Low complexity" evidence="1">
    <location>
        <begin position="142"/>
        <end position="161"/>
    </location>
</feature>
<dbReference type="PANTHER" id="PTHR21514">
    <property type="entry name" value="AP-4 COMPLEX ACCESSORY SUBUNIT TEPSIN"/>
    <property type="match status" value="1"/>
</dbReference>
<reference evidence="2" key="1">
    <citation type="submission" date="2015-12" db="EMBL/GenBank/DDBJ databases">
        <title>Update maize B73 reference genome by single molecule sequencing technologies.</title>
        <authorList>
            <consortium name="Maize Genome Sequencing Project"/>
            <person name="Ware D."/>
        </authorList>
    </citation>
    <scope>NUCLEOTIDE SEQUENCE</scope>
    <source>
        <tissue evidence="2">Seedling</tissue>
    </source>
</reference>
<evidence type="ECO:0000256" key="1">
    <source>
        <dbReference type="SAM" id="MobiDB-lite"/>
    </source>
</evidence>
<name>A0A1D6HE32_MAIZE</name>
<gene>
    <name evidence="2" type="ORF">ZEAMMB73_Zm00001d017318</name>
</gene>
<evidence type="ECO:0000313" key="2">
    <source>
        <dbReference type="EMBL" id="AQK72909.1"/>
    </source>
</evidence>
<feature type="compositionally biased region" description="Basic and acidic residues" evidence="1">
    <location>
        <begin position="115"/>
        <end position="133"/>
    </location>
</feature>
<dbReference type="PANTHER" id="PTHR21514:SF0">
    <property type="entry name" value="AP-4 COMPLEX ACCESSORY SUBUNIT TEPSIN"/>
    <property type="match status" value="1"/>
</dbReference>
<dbReference type="InParanoid" id="A0A1D6HE32"/>
<sequence length="182" mass="20001">MKHPHYQVSKKSSGFTSNMLIVCTNWHVVLSPTTGTLSMAAIMNKSTHLDILPLPRDNSADSGQEDGGSREFEFKPHLNSQSSLWSKILYGTKMMTNDNGSTYRSPNLRRSLTTESERYGRYDPSEIQRESRASSDASKNAPSGPWGPTSSSTPTDDTSSSQPGIKTREERLLETIVTASGV</sequence>
<feature type="region of interest" description="Disordered" evidence="1">
    <location>
        <begin position="53"/>
        <end position="75"/>
    </location>
</feature>
<organism evidence="2">
    <name type="scientific">Zea mays</name>
    <name type="common">Maize</name>
    <dbReference type="NCBI Taxonomy" id="4577"/>
    <lineage>
        <taxon>Eukaryota</taxon>
        <taxon>Viridiplantae</taxon>
        <taxon>Streptophyta</taxon>
        <taxon>Embryophyta</taxon>
        <taxon>Tracheophyta</taxon>
        <taxon>Spermatophyta</taxon>
        <taxon>Magnoliopsida</taxon>
        <taxon>Liliopsida</taxon>
        <taxon>Poales</taxon>
        <taxon>Poaceae</taxon>
        <taxon>PACMAD clade</taxon>
        <taxon>Panicoideae</taxon>
        <taxon>Andropogonodae</taxon>
        <taxon>Andropogoneae</taxon>
        <taxon>Tripsacinae</taxon>
        <taxon>Zea</taxon>
    </lineage>
</organism>
<dbReference type="AlphaFoldDB" id="A0A1D6HE32"/>
<dbReference type="STRING" id="4577.A0A1D6HE32"/>
<protein>
    <submittedName>
        <fullName evidence="2">VHS domain-containing protein</fullName>
    </submittedName>
</protein>
<dbReference type="EMBL" id="CM000781">
    <property type="protein sequence ID" value="AQK72909.1"/>
    <property type="molecule type" value="Genomic_DNA"/>
</dbReference>
<dbReference type="InterPro" id="IPR039273">
    <property type="entry name" value="TEPSIN"/>
</dbReference>
<dbReference type="ExpressionAtlas" id="A0A1D6HE32">
    <property type="expression patterns" value="baseline and differential"/>
</dbReference>
<feature type="region of interest" description="Disordered" evidence="1">
    <location>
        <begin position="96"/>
        <end position="182"/>
    </location>
</feature>
<accession>A0A1D6HE32</accession>